<dbReference type="RefSeq" id="WP_150041778.1">
    <property type="nucleotide sequence ID" value="NZ_OW485601.1"/>
</dbReference>
<comment type="caution">
    <text evidence="8">The sequence shown here is derived from an EMBL/GenBank/DDBJ whole genome shotgun (WGS) entry which is preliminary data.</text>
</comment>
<evidence type="ECO:0000256" key="6">
    <source>
        <dbReference type="ARBA" id="ARBA00023136"/>
    </source>
</evidence>
<dbReference type="InterPro" id="IPR002771">
    <property type="entry name" value="Multi_antbiot-R_MarC"/>
</dbReference>
<keyword evidence="3" id="KW-1003">Cell membrane</keyword>
<organism evidence="8 9">
    <name type="scientific">Rhodovastum atsumiense</name>
    <dbReference type="NCBI Taxonomy" id="504468"/>
    <lineage>
        <taxon>Bacteria</taxon>
        <taxon>Pseudomonadati</taxon>
        <taxon>Pseudomonadota</taxon>
        <taxon>Alphaproteobacteria</taxon>
        <taxon>Acetobacterales</taxon>
        <taxon>Acetobacteraceae</taxon>
        <taxon>Rhodovastum</taxon>
    </lineage>
</organism>
<dbReference type="GO" id="GO:0005886">
    <property type="term" value="C:plasma membrane"/>
    <property type="evidence" value="ECO:0007669"/>
    <property type="project" value="UniProtKB-SubCell"/>
</dbReference>
<dbReference type="Proteomes" id="UP000325255">
    <property type="component" value="Unassembled WGS sequence"/>
</dbReference>
<comment type="similarity">
    <text evidence="2 7">Belongs to the UPF0056 (MarC) family.</text>
</comment>
<feature type="transmembrane region" description="Helical" evidence="7">
    <location>
        <begin position="49"/>
        <end position="69"/>
    </location>
</feature>
<feature type="transmembrane region" description="Helical" evidence="7">
    <location>
        <begin position="183"/>
        <end position="204"/>
    </location>
</feature>
<evidence type="ECO:0000313" key="9">
    <source>
        <dbReference type="Proteomes" id="UP000325255"/>
    </source>
</evidence>
<keyword evidence="9" id="KW-1185">Reference proteome</keyword>
<accession>A0A5M6IUX7</accession>
<dbReference type="PANTHER" id="PTHR33508">
    <property type="entry name" value="UPF0056 MEMBRANE PROTEIN YHCE"/>
    <property type="match status" value="1"/>
</dbReference>
<evidence type="ECO:0000313" key="8">
    <source>
        <dbReference type="EMBL" id="KAA5611215.1"/>
    </source>
</evidence>
<proteinExistence type="inferred from homology"/>
<gene>
    <name evidence="8" type="ORF">F1189_15720</name>
</gene>
<evidence type="ECO:0000256" key="7">
    <source>
        <dbReference type="RuleBase" id="RU362048"/>
    </source>
</evidence>
<feature type="transmembrane region" description="Helical" evidence="7">
    <location>
        <begin position="114"/>
        <end position="136"/>
    </location>
</feature>
<keyword evidence="6 7" id="KW-0472">Membrane</keyword>
<evidence type="ECO:0000256" key="2">
    <source>
        <dbReference type="ARBA" id="ARBA00009784"/>
    </source>
</evidence>
<keyword evidence="5 7" id="KW-1133">Transmembrane helix</keyword>
<keyword evidence="4 7" id="KW-0812">Transmembrane</keyword>
<feature type="transmembrane region" description="Helical" evidence="7">
    <location>
        <begin position="148"/>
        <end position="171"/>
    </location>
</feature>
<evidence type="ECO:0000256" key="4">
    <source>
        <dbReference type="ARBA" id="ARBA00022692"/>
    </source>
</evidence>
<sequence>MNQSTALFVGTFTTLLAIINPLEAMPVFLKLLANKDRGTHRRVARLSCFYATLLLFFFLVFGTLMLKLFEVPLSMVRIVGGIVLMQIGFSLFMPSGNAGAMAGGPAGKDEDIAFVPLAMPLMFGPGAIATVLGMASQVQRPLEDLLPLGAITAAILATMVVTYLFLAYAGTIVDRIGARGIDAVTRIVGFFVAAMGMGLIFHGLDQAIHDYGLVRP</sequence>
<dbReference type="Pfam" id="PF01914">
    <property type="entry name" value="MarC"/>
    <property type="match status" value="1"/>
</dbReference>
<dbReference type="OrthoDB" id="21094at2"/>
<evidence type="ECO:0000256" key="3">
    <source>
        <dbReference type="ARBA" id="ARBA00022475"/>
    </source>
</evidence>
<dbReference type="NCBIfam" id="TIGR00427">
    <property type="entry name" value="NAAT family transporter"/>
    <property type="match status" value="1"/>
</dbReference>
<reference evidence="8 9" key="1">
    <citation type="submission" date="2019-09" db="EMBL/GenBank/DDBJ databases">
        <title>Genome sequence of Rhodovastum atsumiense, a diverse member of the Acetobacteraceae family of non-sulfur purple photosynthetic bacteria.</title>
        <authorList>
            <person name="Meyer T."/>
            <person name="Kyndt J."/>
        </authorList>
    </citation>
    <scope>NUCLEOTIDE SEQUENCE [LARGE SCALE GENOMIC DNA]</scope>
    <source>
        <strain evidence="8 9">DSM 21279</strain>
    </source>
</reference>
<feature type="transmembrane region" description="Helical" evidence="7">
    <location>
        <begin position="6"/>
        <end position="29"/>
    </location>
</feature>
<dbReference type="AlphaFoldDB" id="A0A5M6IUX7"/>
<feature type="transmembrane region" description="Helical" evidence="7">
    <location>
        <begin position="75"/>
        <end position="93"/>
    </location>
</feature>
<dbReference type="PANTHER" id="PTHR33508:SF1">
    <property type="entry name" value="UPF0056 MEMBRANE PROTEIN YHCE"/>
    <property type="match status" value="1"/>
</dbReference>
<dbReference type="EMBL" id="VWPK01000023">
    <property type="protein sequence ID" value="KAA5611215.1"/>
    <property type="molecule type" value="Genomic_DNA"/>
</dbReference>
<evidence type="ECO:0000256" key="5">
    <source>
        <dbReference type="ARBA" id="ARBA00022989"/>
    </source>
</evidence>
<comment type="subcellular location">
    <subcellularLocation>
        <location evidence="1 7">Cell membrane</location>
        <topology evidence="1 7">Multi-pass membrane protein</topology>
    </subcellularLocation>
</comment>
<protein>
    <recommendedName>
        <fullName evidence="7">UPF0056 membrane protein</fullName>
    </recommendedName>
</protein>
<evidence type="ECO:0000256" key="1">
    <source>
        <dbReference type="ARBA" id="ARBA00004651"/>
    </source>
</evidence>
<name>A0A5M6IUX7_9PROT</name>